<proteinExistence type="predicted"/>
<keyword evidence="2" id="KW-0812">Transmembrane</keyword>
<dbReference type="GeneID" id="113211316"/>
<evidence type="ECO:0000313" key="4">
    <source>
        <dbReference type="RefSeq" id="XP_026285440.1"/>
    </source>
</evidence>
<gene>
    <name evidence="4" type="primary">LOC113211316</name>
</gene>
<feature type="transmembrane region" description="Helical" evidence="2">
    <location>
        <begin position="182"/>
        <end position="212"/>
    </location>
</feature>
<evidence type="ECO:0000313" key="3">
    <source>
        <dbReference type="Proteomes" id="UP000504606"/>
    </source>
</evidence>
<evidence type="ECO:0000256" key="1">
    <source>
        <dbReference type="SAM" id="MobiDB-lite"/>
    </source>
</evidence>
<sequence length="250" mass="26869">MAANLQMLHTANGVVYAFFCTSFCLSPPNNATLSDTGCRATSAKQTRSPMARRRVAFGGLGPEAREARRDAVRRHFRDRSMDSVRDSASAGDWSRPGTPSGASQDADDSGSEDEEPAVCADLARERALVPHMHHPLVLLVKRQIRRLESETLVLTPRLSLPAPAALCPAARGPLALHVEHPLLMHALVVLAPVLALLVVVLLSAVAATLGALASPWQPPPPREPSCLSRLLAAFLPSWSSHDDPPLVRPF</sequence>
<protein>
    <submittedName>
        <fullName evidence="4">Uncharacterized protein LOC113211316</fullName>
    </submittedName>
</protein>
<keyword evidence="2" id="KW-1133">Transmembrane helix</keyword>
<dbReference type="Proteomes" id="UP000504606">
    <property type="component" value="Unplaced"/>
</dbReference>
<keyword evidence="2" id="KW-0472">Membrane</keyword>
<dbReference type="KEGG" id="foc:113211316"/>
<reference evidence="4" key="1">
    <citation type="submission" date="2025-08" db="UniProtKB">
        <authorList>
            <consortium name="RefSeq"/>
        </authorList>
    </citation>
    <scope>IDENTIFICATION</scope>
    <source>
        <tissue evidence="4">Whole organism</tissue>
    </source>
</reference>
<accession>A0A6J1T1I5</accession>
<evidence type="ECO:0000256" key="2">
    <source>
        <dbReference type="SAM" id="Phobius"/>
    </source>
</evidence>
<name>A0A6J1T1I5_FRAOC</name>
<dbReference type="AlphaFoldDB" id="A0A6J1T1I5"/>
<organism evidence="3 4">
    <name type="scientific">Frankliniella occidentalis</name>
    <name type="common">Western flower thrips</name>
    <name type="synonym">Euthrips occidentalis</name>
    <dbReference type="NCBI Taxonomy" id="133901"/>
    <lineage>
        <taxon>Eukaryota</taxon>
        <taxon>Metazoa</taxon>
        <taxon>Ecdysozoa</taxon>
        <taxon>Arthropoda</taxon>
        <taxon>Hexapoda</taxon>
        <taxon>Insecta</taxon>
        <taxon>Pterygota</taxon>
        <taxon>Neoptera</taxon>
        <taxon>Paraneoptera</taxon>
        <taxon>Thysanoptera</taxon>
        <taxon>Terebrantia</taxon>
        <taxon>Thripoidea</taxon>
        <taxon>Thripidae</taxon>
        <taxon>Frankliniella</taxon>
    </lineage>
</organism>
<feature type="compositionally biased region" description="Acidic residues" evidence="1">
    <location>
        <begin position="105"/>
        <end position="116"/>
    </location>
</feature>
<feature type="region of interest" description="Disordered" evidence="1">
    <location>
        <begin position="35"/>
        <end position="117"/>
    </location>
</feature>
<keyword evidence="3" id="KW-1185">Reference proteome</keyword>
<dbReference type="RefSeq" id="XP_026285440.1">
    <property type="nucleotide sequence ID" value="XM_026429655.2"/>
</dbReference>